<evidence type="ECO:0000256" key="1">
    <source>
        <dbReference type="SAM" id="Coils"/>
    </source>
</evidence>
<reference evidence="3" key="1">
    <citation type="submission" date="2022-07" db="EMBL/GenBank/DDBJ databases">
        <authorList>
            <person name="Otstavnykh N."/>
            <person name="Isaeva M."/>
            <person name="Bystritskaya E."/>
        </authorList>
    </citation>
    <scope>NUCLEOTIDE SEQUENCE</scope>
    <source>
        <strain evidence="3">KCTC 52189</strain>
    </source>
</reference>
<dbReference type="Proteomes" id="UP001226762">
    <property type="component" value="Unassembled WGS sequence"/>
</dbReference>
<evidence type="ECO:0000313" key="3">
    <source>
        <dbReference type="EMBL" id="MDQ2090915.1"/>
    </source>
</evidence>
<feature type="coiled-coil region" evidence="1">
    <location>
        <begin position="170"/>
        <end position="197"/>
    </location>
</feature>
<gene>
    <name evidence="3" type="ORF">NO357_13480</name>
</gene>
<evidence type="ECO:0000313" key="4">
    <source>
        <dbReference type="Proteomes" id="UP001226762"/>
    </source>
</evidence>
<keyword evidence="4" id="KW-1185">Reference proteome</keyword>
<sequence length="364" mass="39049">MPMSPTARGHCAAIALGMSVAFAQSAAAQFHLPECTCENLTSLQQDFRNAVTLAEYFQGLADHLEAVEAEERAKFPEDPERVEEHVGSALSRYLQENPPSQRLIPVHDYVGPSSVEMAYGTCTQDAERLLQMELGSPCRAMADASLNHEAFHRDTCSRMGPEAYWNQSRVANAREEVAAYRAQAADLREEIRRVLEAAEVIYKSDSSFDLNVQGMAQYGYVSSARSEDIGHPSDGDTWTMIGRGSSTGKCVKAVIVGMTCTPKGMINSRFDLTLTTDGLVFDLEVGEIVTSGAMSIICRGAGSSSGPVSAVTEGPGMITSGQPLRTGDNPLPSDMTDEVRAQLSSVGTVTFEGESVLSVTCSAP</sequence>
<name>A0AAE3WEJ5_9RHOB</name>
<feature type="chain" id="PRO_5041936164" evidence="2">
    <location>
        <begin position="24"/>
        <end position="364"/>
    </location>
</feature>
<feature type="signal peptide" evidence="2">
    <location>
        <begin position="1"/>
        <end position="23"/>
    </location>
</feature>
<evidence type="ECO:0000256" key="2">
    <source>
        <dbReference type="SAM" id="SignalP"/>
    </source>
</evidence>
<keyword evidence="1" id="KW-0175">Coiled coil</keyword>
<proteinExistence type="predicted"/>
<accession>A0AAE3WEJ5</accession>
<reference evidence="3" key="2">
    <citation type="submission" date="2023-02" db="EMBL/GenBank/DDBJ databases">
        <title>'Rhodoalgimonas zhirmunskyi' gen. nov., isolated from a red alga.</title>
        <authorList>
            <person name="Nedashkovskaya O.I."/>
            <person name="Otstavnykh N.Y."/>
            <person name="Bystritskaya E.P."/>
            <person name="Balabanova L.A."/>
            <person name="Isaeva M.P."/>
        </authorList>
    </citation>
    <scope>NUCLEOTIDE SEQUENCE</scope>
    <source>
        <strain evidence="3">KCTC 52189</strain>
    </source>
</reference>
<protein>
    <submittedName>
        <fullName evidence="3">Uncharacterized protein</fullName>
    </submittedName>
</protein>
<keyword evidence="2" id="KW-0732">Signal</keyword>
<dbReference type="EMBL" id="JANHAX010000004">
    <property type="protein sequence ID" value="MDQ2090915.1"/>
    <property type="molecule type" value="Genomic_DNA"/>
</dbReference>
<dbReference type="AlphaFoldDB" id="A0AAE3WEJ5"/>
<comment type="caution">
    <text evidence="3">The sequence shown here is derived from an EMBL/GenBank/DDBJ whole genome shotgun (WGS) entry which is preliminary data.</text>
</comment>
<dbReference type="RefSeq" id="WP_306736206.1">
    <property type="nucleotide sequence ID" value="NZ_JANHAX010000004.1"/>
</dbReference>
<organism evidence="3 4">
    <name type="scientific">Marimonas arenosa</name>
    <dbReference type="NCBI Taxonomy" id="1795305"/>
    <lineage>
        <taxon>Bacteria</taxon>
        <taxon>Pseudomonadati</taxon>
        <taxon>Pseudomonadota</taxon>
        <taxon>Alphaproteobacteria</taxon>
        <taxon>Rhodobacterales</taxon>
        <taxon>Paracoccaceae</taxon>
        <taxon>Marimonas</taxon>
    </lineage>
</organism>